<reference evidence="1 2" key="1">
    <citation type="journal article" date="2016" name="Nat. Commun.">
        <title>Thousands of microbial genomes shed light on interconnected biogeochemical processes in an aquifer system.</title>
        <authorList>
            <person name="Anantharaman K."/>
            <person name="Brown C.T."/>
            <person name="Hug L.A."/>
            <person name="Sharon I."/>
            <person name="Castelle C.J."/>
            <person name="Probst A.J."/>
            <person name="Thomas B.C."/>
            <person name="Singh A."/>
            <person name="Wilkins M.J."/>
            <person name="Karaoz U."/>
            <person name="Brodie E.L."/>
            <person name="Williams K.H."/>
            <person name="Hubbard S.S."/>
            <person name="Banfield J.F."/>
        </authorList>
    </citation>
    <scope>NUCLEOTIDE SEQUENCE [LARGE SCALE GENOMIC DNA]</scope>
</reference>
<gene>
    <name evidence="1" type="ORF">A3D01_02530</name>
</gene>
<protein>
    <submittedName>
        <fullName evidence="1">Uncharacterized protein</fullName>
    </submittedName>
</protein>
<sequence length="270" mass="31154">METREFNIHHPLEQLTNQAFFDAKIERNKVAGRKQFSEGDIRPFQGYPIDFLRKQMNFILELDEESRVQIIERVARPLSEIAQRYNVPSIFTGFGDLPPHITLQPANFLNMSPESQQELLTRLKSDKSHLDWISKILRCSERTYQMNTLVLGGNMYVCTRETYPSAYKARKLIERIYTRGQPVEQVIYGQEANNESSGLIPVEYKDIIHISVGRVTEKPSNGFLSNFADEAYETVEKSIAEDPVSVRVNDVFVGPSIEFFEKYATHLILK</sequence>
<evidence type="ECO:0000313" key="2">
    <source>
        <dbReference type="Proteomes" id="UP000177169"/>
    </source>
</evidence>
<comment type="caution">
    <text evidence="1">The sequence shown here is derived from an EMBL/GenBank/DDBJ whole genome shotgun (WGS) entry which is preliminary data.</text>
</comment>
<evidence type="ECO:0000313" key="1">
    <source>
        <dbReference type="EMBL" id="OGM33822.1"/>
    </source>
</evidence>
<name>A0A1F7Z2L6_9BACT</name>
<accession>A0A1F7Z2L6</accession>
<dbReference type="Proteomes" id="UP000177169">
    <property type="component" value="Unassembled WGS sequence"/>
</dbReference>
<proteinExistence type="predicted"/>
<dbReference type="AlphaFoldDB" id="A0A1F7Z2L6"/>
<dbReference type="EMBL" id="MGGR01000013">
    <property type="protein sequence ID" value="OGM33822.1"/>
    <property type="molecule type" value="Genomic_DNA"/>
</dbReference>
<dbReference type="STRING" id="1802505.A3D01_02530"/>
<organism evidence="1 2">
    <name type="scientific">Candidatus Woesebacteria bacterium RIFCSPHIGHO2_02_FULL_39_13</name>
    <dbReference type="NCBI Taxonomy" id="1802505"/>
    <lineage>
        <taxon>Bacteria</taxon>
        <taxon>Candidatus Woeseibacteriota</taxon>
    </lineage>
</organism>